<evidence type="ECO:0000256" key="1">
    <source>
        <dbReference type="SAM" id="MobiDB-lite"/>
    </source>
</evidence>
<dbReference type="AlphaFoldDB" id="A0AAV4B662"/>
<accession>A0AAV4B662</accession>
<protein>
    <submittedName>
        <fullName evidence="2">Uncharacterized protein</fullName>
    </submittedName>
</protein>
<reference evidence="2 3" key="1">
    <citation type="journal article" date="2021" name="Elife">
        <title>Chloroplast acquisition without the gene transfer in kleptoplastic sea slugs, Plakobranchus ocellatus.</title>
        <authorList>
            <person name="Maeda T."/>
            <person name="Takahashi S."/>
            <person name="Yoshida T."/>
            <person name="Shimamura S."/>
            <person name="Takaki Y."/>
            <person name="Nagai Y."/>
            <person name="Toyoda A."/>
            <person name="Suzuki Y."/>
            <person name="Arimoto A."/>
            <person name="Ishii H."/>
            <person name="Satoh N."/>
            <person name="Nishiyama T."/>
            <person name="Hasebe M."/>
            <person name="Maruyama T."/>
            <person name="Minagawa J."/>
            <person name="Obokata J."/>
            <person name="Shigenobu S."/>
        </authorList>
    </citation>
    <scope>NUCLEOTIDE SEQUENCE [LARGE SCALE GENOMIC DNA]</scope>
</reference>
<dbReference type="Proteomes" id="UP000735302">
    <property type="component" value="Unassembled WGS sequence"/>
</dbReference>
<comment type="caution">
    <text evidence="2">The sequence shown here is derived from an EMBL/GenBank/DDBJ whole genome shotgun (WGS) entry which is preliminary data.</text>
</comment>
<feature type="region of interest" description="Disordered" evidence="1">
    <location>
        <begin position="39"/>
        <end position="66"/>
    </location>
</feature>
<proteinExistence type="predicted"/>
<keyword evidence="3" id="KW-1185">Reference proteome</keyword>
<sequence length="82" mass="10020">MSELDLYARYLDLGVRLGRSGDDLAAWVEDKVRQDMERNDRQIEREKQREEIEIQKQREERAERESQRQLELKRLELETESK</sequence>
<gene>
    <name evidence="2" type="ORF">PoB_004160300</name>
</gene>
<name>A0AAV4B662_9GAST</name>
<dbReference type="EMBL" id="BLXT01004603">
    <property type="protein sequence ID" value="GFO15098.1"/>
    <property type="molecule type" value="Genomic_DNA"/>
</dbReference>
<organism evidence="2 3">
    <name type="scientific">Plakobranchus ocellatus</name>
    <dbReference type="NCBI Taxonomy" id="259542"/>
    <lineage>
        <taxon>Eukaryota</taxon>
        <taxon>Metazoa</taxon>
        <taxon>Spiralia</taxon>
        <taxon>Lophotrochozoa</taxon>
        <taxon>Mollusca</taxon>
        <taxon>Gastropoda</taxon>
        <taxon>Heterobranchia</taxon>
        <taxon>Euthyneura</taxon>
        <taxon>Panpulmonata</taxon>
        <taxon>Sacoglossa</taxon>
        <taxon>Placobranchoidea</taxon>
        <taxon>Plakobranchidae</taxon>
        <taxon>Plakobranchus</taxon>
    </lineage>
</organism>
<evidence type="ECO:0000313" key="2">
    <source>
        <dbReference type="EMBL" id="GFO15098.1"/>
    </source>
</evidence>
<evidence type="ECO:0000313" key="3">
    <source>
        <dbReference type="Proteomes" id="UP000735302"/>
    </source>
</evidence>